<dbReference type="InterPro" id="IPR000531">
    <property type="entry name" value="Beta-barrel_TonB"/>
</dbReference>
<name>A0A1M6PM75_9FLAO</name>
<dbReference type="PANTHER" id="PTHR32552:SF68">
    <property type="entry name" value="FERRICHROME OUTER MEMBRANE TRANSPORTER_PHAGE RECEPTOR"/>
    <property type="match status" value="1"/>
</dbReference>
<dbReference type="AlphaFoldDB" id="A0A1M6PM75"/>
<evidence type="ECO:0000256" key="10">
    <source>
        <dbReference type="ARBA" id="ARBA00023136"/>
    </source>
</evidence>
<evidence type="ECO:0000313" key="17">
    <source>
        <dbReference type="EMBL" id="SHK09069.1"/>
    </source>
</evidence>
<dbReference type="Gene3D" id="2.170.130.10">
    <property type="entry name" value="TonB-dependent receptor, plug domain"/>
    <property type="match status" value="1"/>
</dbReference>
<evidence type="ECO:0000256" key="1">
    <source>
        <dbReference type="ARBA" id="ARBA00004571"/>
    </source>
</evidence>
<keyword evidence="4" id="KW-0410">Iron transport</keyword>
<dbReference type="EMBL" id="FOKU01000001">
    <property type="protein sequence ID" value="SFB67197.1"/>
    <property type="molecule type" value="Genomic_DNA"/>
</dbReference>
<keyword evidence="5 12" id="KW-0812">Transmembrane</keyword>
<dbReference type="Proteomes" id="UP000198940">
    <property type="component" value="Unassembled WGS sequence"/>
</dbReference>
<evidence type="ECO:0000313" key="16">
    <source>
        <dbReference type="EMBL" id="SFB67197.1"/>
    </source>
</evidence>
<evidence type="ECO:0000256" key="4">
    <source>
        <dbReference type="ARBA" id="ARBA00022496"/>
    </source>
</evidence>
<dbReference type="STRING" id="1055723.SAMN05216293_0238"/>
<dbReference type="Pfam" id="PF00593">
    <property type="entry name" value="TonB_dep_Rec_b-barrel"/>
    <property type="match status" value="1"/>
</dbReference>
<feature type="domain" description="TonB-dependent receptor plug" evidence="15">
    <location>
        <begin position="75"/>
        <end position="183"/>
    </location>
</feature>
<evidence type="ECO:0000256" key="3">
    <source>
        <dbReference type="ARBA" id="ARBA00022452"/>
    </source>
</evidence>
<evidence type="ECO:0000259" key="15">
    <source>
        <dbReference type="Pfam" id="PF07715"/>
    </source>
</evidence>
<gene>
    <name evidence="16" type="ORF">SAMN04487891_101234</name>
    <name evidence="17" type="ORF">SAMN05216293_0238</name>
</gene>
<comment type="similarity">
    <text evidence="12 13">Belongs to the TonB-dependent receptor family.</text>
</comment>
<dbReference type="InterPro" id="IPR012910">
    <property type="entry name" value="Plug_dom"/>
</dbReference>
<evidence type="ECO:0000313" key="18">
    <source>
        <dbReference type="Proteomes" id="UP000184031"/>
    </source>
</evidence>
<keyword evidence="2 12" id="KW-0813">Transport</keyword>
<evidence type="ECO:0000256" key="13">
    <source>
        <dbReference type="RuleBase" id="RU003357"/>
    </source>
</evidence>
<evidence type="ECO:0000256" key="8">
    <source>
        <dbReference type="ARBA" id="ARBA00023065"/>
    </source>
</evidence>
<dbReference type="OrthoDB" id="9761152at2"/>
<keyword evidence="3 12" id="KW-1134">Transmembrane beta strand</keyword>
<dbReference type="EMBL" id="FRAT01000001">
    <property type="protein sequence ID" value="SHK09069.1"/>
    <property type="molecule type" value="Genomic_DNA"/>
</dbReference>
<dbReference type="GO" id="GO:0009279">
    <property type="term" value="C:cell outer membrane"/>
    <property type="evidence" value="ECO:0007669"/>
    <property type="project" value="UniProtKB-SubCell"/>
</dbReference>
<evidence type="ECO:0000256" key="2">
    <source>
        <dbReference type="ARBA" id="ARBA00022448"/>
    </source>
</evidence>
<proteinExistence type="inferred from homology"/>
<keyword evidence="10 12" id="KW-0472">Membrane</keyword>
<keyword evidence="19" id="KW-1185">Reference proteome</keyword>
<dbReference type="InterPro" id="IPR036942">
    <property type="entry name" value="Beta-barrel_TonB_sf"/>
</dbReference>
<keyword evidence="11 12" id="KW-0998">Cell outer membrane</keyword>
<dbReference type="Proteomes" id="UP000184031">
    <property type="component" value="Unassembled WGS sequence"/>
</dbReference>
<dbReference type="SUPFAM" id="SSF56935">
    <property type="entry name" value="Porins"/>
    <property type="match status" value="1"/>
</dbReference>
<evidence type="ECO:0000256" key="12">
    <source>
        <dbReference type="PROSITE-ProRule" id="PRU01360"/>
    </source>
</evidence>
<evidence type="ECO:0000256" key="5">
    <source>
        <dbReference type="ARBA" id="ARBA00022692"/>
    </source>
</evidence>
<evidence type="ECO:0000256" key="6">
    <source>
        <dbReference type="ARBA" id="ARBA00022729"/>
    </source>
</evidence>
<reference evidence="17 18" key="1">
    <citation type="submission" date="2016-11" db="EMBL/GenBank/DDBJ databases">
        <authorList>
            <person name="Varghese N."/>
            <person name="Submissions S."/>
        </authorList>
    </citation>
    <scope>NUCLEOTIDE SEQUENCE [LARGE SCALE GENOMIC DNA]</scope>
    <source>
        <strain evidence="17 18">CGMCC 1.12174</strain>
        <strain evidence="16 19">DSM 26351</strain>
    </source>
</reference>
<evidence type="ECO:0000256" key="11">
    <source>
        <dbReference type="ARBA" id="ARBA00023237"/>
    </source>
</evidence>
<dbReference type="InterPro" id="IPR039426">
    <property type="entry name" value="TonB-dep_rcpt-like"/>
</dbReference>
<dbReference type="PANTHER" id="PTHR32552">
    <property type="entry name" value="FERRICHROME IRON RECEPTOR-RELATED"/>
    <property type="match status" value="1"/>
</dbReference>
<dbReference type="GO" id="GO:0015344">
    <property type="term" value="F:siderophore uptake transmembrane transporter activity"/>
    <property type="evidence" value="ECO:0007669"/>
    <property type="project" value="TreeGrafter"/>
</dbReference>
<keyword evidence="6" id="KW-0732">Signal</keyword>
<comment type="subcellular location">
    <subcellularLocation>
        <location evidence="1 12">Cell outer membrane</location>
        <topology evidence="1 12">Multi-pass membrane protein</topology>
    </subcellularLocation>
</comment>
<dbReference type="PROSITE" id="PS52016">
    <property type="entry name" value="TONB_DEPENDENT_REC_3"/>
    <property type="match status" value="1"/>
</dbReference>
<organism evidence="17 18">
    <name type="scientific">Flagellimonas taeanensis</name>
    <dbReference type="NCBI Taxonomy" id="1005926"/>
    <lineage>
        <taxon>Bacteria</taxon>
        <taxon>Pseudomonadati</taxon>
        <taxon>Bacteroidota</taxon>
        <taxon>Flavobacteriia</taxon>
        <taxon>Flavobacteriales</taxon>
        <taxon>Flavobacteriaceae</taxon>
        <taxon>Flagellimonas</taxon>
    </lineage>
</organism>
<dbReference type="Pfam" id="PF07715">
    <property type="entry name" value="Plug"/>
    <property type="match status" value="1"/>
</dbReference>
<comment type="caution">
    <text evidence="17">The sequence shown here is derived from an EMBL/GenBank/DDBJ whole genome shotgun (WGS) entry which is preliminary data.</text>
</comment>
<dbReference type="Gene3D" id="2.40.170.20">
    <property type="entry name" value="TonB-dependent receptor, beta-barrel domain"/>
    <property type="match status" value="1"/>
</dbReference>
<evidence type="ECO:0000259" key="14">
    <source>
        <dbReference type="Pfam" id="PF00593"/>
    </source>
</evidence>
<feature type="domain" description="TonB-dependent receptor-like beta-barrel" evidence="14">
    <location>
        <begin position="267"/>
        <end position="703"/>
    </location>
</feature>
<keyword evidence="7" id="KW-0408">Iron</keyword>
<evidence type="ECO:0000313" key="19">
    <source>
        <dbReference type="Proteomes" id="UP000198940"/>
    </source>
</evidence>
<dbReference type="InterPro" id="IPR037066">
    <property type="entry name" value="Plug_dom_sf"/>
</dbReference>
<accession>A0A1M6PM75</accession>
<evidence type="ECO:0000256" key="7">
    <source>
        <dbReference type="ARBA" id="ARBA00023004"/>
    </source>
</evidence>
<evidence type="ECO:0000256" key="9">
    <source>
        <dbReference type="ARBA" id="ARBA00023077"/>
    </source>
</evidence>
<sequence>MKLLYSISKPMTAGLECGPMRPTKNHGSNIKTLVATLALSGLAFTMSAQEEPTDSLEGKKVVLDEVLVQAIRVTKEFPITFSNLNQEEMASRNLGQDVPILMNFMPAVVTTSDAGAGVGYTSIRVRGSDATRVNVTINGVPYNDAESQGTFWVNMPDFASSTQSLQLQRGVGTSTNGAGAFGASLNVLTDAFSEEAYAKVSSSVGSFNTLRNNVKFSTGILNDHFEFSGRLSRITSDGYVDRAASELDAYFLQGVYKDENTLIKALLFGGHEITYQAWDGVTAQQLEEDRTFNPVGEYTDANGQTRFHDNEEDNYKQDHFQLHWSETLSDEWSTNLAFHYTRGRGFFEQYRDEDDFADYGLEPITVDGEEVSTTDLIRRRWLENDFYGTVFSATYHKNALRVILGGGYNEYKGDHFGEIIWARFASNSDIRDRYYDDSSTKTDLNVYAKANYQLNSKWSVFGDLQYRGVGYEANGEDTGLVDDTFDFFNPKAGVTFDLDRNNNFYLSYARASREPNRNDYESGSPKPEHLNDFELGWRYVSPNFQLNTNVYYMRYKDQLVLTGELNDVGAPLRSNVGDSYRLGLEMDANIKLGQKFMLRPNIALSDNRNLDFYFQRDGELQDLGNTNIAYSPKIVAGNILAFQPNQNLQLSLLSKFVGKQYMGNIDSENSTLDSYTQTDFNVQYVIRANSFFKSIVLSGLVNNIFDADIVSNGYFYTYDDDFSNPGTITTIEEARYYPQAGINFLLGATIVF</sequence>
<protein>
    <submittedName>
        <fullName evidence="17">Iron complex outermembrane recepter protein</fullName>
    </submittedName>
</protein>
<keyword evidence="8" id="KW-0406">Ion transport</keyword>
<keyword evidence="9 13" id="KW-0798">TonB box</keyword>